<dbReference type="InterPro" id="IPR013762">
    <property type="entry name" value="Integrase-like_cat_sf"/>
</dbReference>
<sequence length="409" mass="47031">MNNELKVSFYIKREKNAANTSGIYPIIGKIIIGNTIAQFSSKLKVEERLWNVKSGRATGKSRQAVELNRAINKINLAIHTSYKDILKRTGKVTAVEVKNAFQGNVTTQKTVLVLFEEMMQDFKARIGIDRAASTYKQYEVLYSQLKDFLKVQYHVNDIPFGELDLPFIESLDFYFRVKRKMKARTVKSRLVLFNKVVLLALHRNIINRHPFAGFGTEKTTLQNKSLNSEELERLVSTPLKSATQRFIRDMFVFSVFTGISYADLKKLTWKDIIKESDGSLWISSERQKTKTAFNVKLLDIPIQIIEYYEGLADNDNVFPVMSLGQVNVGLKRIARHCKINRTLTYHMARYTFASQICLSQGVPIESVSRMLGHTSILTTQRYARLNNEKVINDMKQFAQRIANEFNFIP</sequence>
<comment type="caution">
    <text evidence="5">The sequence shown here is derived from an EMBL/GenBank/DDBJ whole genome shotgun (WGS) entry which is preliminary data.</text>
</comment>
<organism evidence="5 6">
    <name type="scientific">Parabacteroides distasonis</name>
    <dbReference type="NCBI Taxonomy" id="823"/>
    <lineage>
        <taxon>Bacteria</taxon>
        <taxon>Pseudomonadati</taxon>
        <taxon>Bacteroidota</taxon>
        <taxon>Bacteroidia</taxon>
        <taxon>Bacteroidales</taxon>
        <taxon>Tannerellaceae</taxon>
        <taxon>Parabacteroides</taxon>
    </lineage>
</organism>
<dbReference type="InterPro" id="IPR025269">
    <property type="entry name" value="SAM-like_dom"/>
</dbReference>
<dbReference type="InterPro" id="IPR010998">
    <property type="entry name" value="Integrase_recombinase_N"/>
</dbReference>
<feature type="domain" description="Tyr recombinase" evidence="4">
    <location>
        <begin position="221"/>
        <end position="395"/>
    </location>
</feature>
<evidence type="ECO:0000313" key="5">
    <source>
        <dbReference type="EMBL" id="TGY53766.1"/>
    </source>
</evidence>
<evidence type="ECO:0000256" key="1">
    <source>
        <dbReference type="ARBA" id="ARBA00008857"/>
    </source>
</evidence>
<dbReference type="GO" id="GO:0006310">
    <property type="term" value="P:DNA recombination"/>
    <property type="evidence" value="ECO:0007669"/>
    <property type="project" value="UniProtKB-KW"/>
</dbReference>
<dbReference type="RefSeq" id="WP_135959993.1">
    <property type="nucleotide sequence ID" value="NZ_SRYM01000083.1"/>
</dbReference>
<dbReference type="Pfam" id="PF17293">
    <property type="entry name" value="Arm-DNA-bind_5"/>
    <property type="match status" value="1"/>
</dbReference>
<evidence type="ECO:0000256" key="3">
    <source>
        <dbReference type="ARBA" id="ARBA00023172"/>
    </source>
</evidence>
<dbReference type="GO" id="GO:0015074">
    <property type="term" value="P:DNA integration"/>
    <property type="evidence" value="ECO:0007669"/>
    <property type="project" value="InterPro"/>
</dbReference>
<comment type="similarity">
    <text evidence="1">Belongs to the 'phage' integrase family.</text>
</comment>
<accession>A0A4S2EDG7</accession>
<dbReference type="PANTHER" id="PTHR30349:SF64">
    <property type="entry name" value="PROPHAGE INTEGRASE INTD-RELATED"/>
    <property type="match status" value="1"/>
</dbReference>
<keyword evidence="3" id="KW-0233">DNA recombination</keyword>
<dbReference type="CDD" id="cd01185">
    <property type="entry name" value="INTN1_C_like"/>
    <property type="match status" value="1"/>
</dbReference>
<dbReference type="Pfam" id="PF00589">
    <property type="entry name" value="Phage_integrase"/>
    <property type="match status" value="1"/>
</dbReference>
<dbReference type="InterPro" id="IPR035386">
    <property type="entry name" value="Arm-DNA-bind_5"/>
</dbReference>
<dbReference type="Pfam" id="PF13102">
    <property type="entry name" value="Phage_int_SAM_5"/>
    <property type="match status" value="1"/>
</dbReference>
<dbReference type="InterPro" id="IPR050090">
    <property type="entry name" value="Tyrosine_recombinase_XerCD"/>
</dbReference>
<proteinExistence type="inferred from homology"/>
<dbReference type="PANTHER" id="PTHR30349">
    <property type="entry name" value="PHAGE INTEGRASE-RELATED"/>
    <property type="match status" value="1"/>
</dbReference>
<dbReference type="Gene3D" id="1.10.150.130">
    <property type="match status" value="1"/>
</dbReference>
<dbReference type="AlphaFoldDB" id="A0A4S2EDG7"/>
<dbReference type="Proteomes" id="UP000310032">
    <property type="component" value="Unassembled WGS sequence"/>
</dbReference>
<dbReference type="SUPFAM" id="SSF56349">
    <property type="entry name" value="DNA breaking-rejoining enzymes"/>
    <property type="match status" value="1"/>
</dbReference>
<dbReference type="Gene3D" id="1.10.443.10">
    <property type="entry name" value="Intergrase catalytic core"/>
    <property type="match status" value="1"/>
</dbReference>
<dbReference type="EMBL" id="SRYM01000083">
    <property type="protein sequence ID" value="TGY53766.1"/>
    <property type="molecule type" value="Genomic_DNA"/>
</dbReference>
<dbReference type="PROSITE" id="PS51898">
    <property type="entry name" value="TYR_RECOMBINASE"/>
    <property type="match status" value="1"/>
</dbReference>
<evidence type="ECO:0000259" key="4">
    <source>
        <dbReference type="PROSITE" id="PS51898"/>
    </source>
</evidence>
<dbReference type="InterPro" id="IPR002104">
    <property type="entry name" value="Integrase_catalytic"/>
</dbReference>
<evidence type="ECO:0000256" key="2">
    <source>
        <dbReference type="ARBA" id="ARBA00023125"/>
    </source>
</evidence>
<gene>
    <name evidence="5" type="ORF">E5342_18030</name>
</gene>
<reference evidence="5 6" key="1">
    <citation type="submission" date="2019-04" db="EMBL/GenBank/DDBJ databases">
        <title>Microbes associate with the intestines of laboratory mice.</title>
        <authorList>
            <person name="Navarre W."/>
            <person name="Wong E."/>
            <person name="Huang K."/>
            <person name="Tropini C."/>
            <person name="Ng K."/>
            <person name="Yu B."/>
        </authorList>
    </citation>
    <scope>NUCLEOTIDE SEQUENCE [LARGE SCALE GENOMIC DNA]</scope>
    <source>
        <strain evidence="5 6">NM39_I3</strain>
    </source>
</reference>
<dbReference type="InterPro" id="IPR011010">
    <property type="entry name" value="DNA_brk_join_enz"/>
</dbReference>
<keyword evidence="2" id="KW-0238">DNA-binding</keyword>
<name>A0A4S2EDG7_PARDI</name>
<protein>
    <submittedName>
        <fullName evidence="5">Site-specific integrase</fullName>
    </submittedName>
</protein>
<dbReference type="GO" id="GO:0003677">
    <property type="term" value="F:DNA binding"/>
    <property type="evidence" value="ECO:0007669"/>
    <property type="project" value="UniProtKB-KW"/>
</dbReference>
<evidence type="ECO:0000313" key="6">
    <source>
        <dbReference type="Proteomes" id="UP000310032"/>
    </source>
</evidence>